<reference evidence="2 3" key="1">
    <citation type="submission" date="2020-02" db="EMBL/GenBank/DDBJ databases">
        <authorList>
            <person name="Gao J."/>
            <person name="Sun J."/>
        </authorList>
    </citation>
    <scope>NUCLEOTIDE SEQUENCE [LARGE SCALE GENOMIC DNA]</scope>
    <source>
        <strain evidence="2 3">7124</strain>
    </source>
</reference>
<evidence type="ECO:0000313" key="3">
    <source>
        <dbReference type="Proteomes" id="UP000480151"/>
    </source>
</evidence>
<keyword evidence="1" id="KW-0732">Signal</keyword>
<feature type="chain" id="PRO_5027045766" description="Lipoprotein" evidence="1">
    <location>
        <begin position="20"/>
        <end position="173"/>
    </location>
</feature>
<dbReference type="AlphaFoldDB" id="A0A6M1PPU8"/>
<protein>
    <recommendedName>
        <fullName evidence="4">Lipoprotein</fullName>
    </recommendedName>
</protein>
<organism evidence="2 3">
    <name type="scientific">Paenibacillus apii</name>
    <dbReference type="NCBI Taxonomy" id="1850370"/>
    <lineage>
        <taxon>Bacteria</taxon>
        <taxon>Bacillati</taxon>
        <taxon>Bacillota</taxon>
        <taxon>Bacilli</taxon>
        <taxon>Bacillales</taxon>
        <taxon>Paenibacillaceae</taxon>
        <taxon>Paenibacillus</taxon>
    </lineage>
</organism>
<feature type="signal peptide" evidence="1">
    <location>
        <begin position="1"/>
        <end position="19"/>
    </location>
</feature>
<evidence type="ECO:0008006" key="4">
    <source>
        <dbReference type="Google" id="ProtNLM"/>
    </source>
</evidence>
<evidence type="ECO:0000256" key="1">
    <source>
        <dbReference type="SAM" id="SignalP"/>
    </source>
</evidence>
<keyword evidence="3" id="KW-1185">Reference proteome</keyword>
<proteinExistence type="predicted"/>
<name>A0A6M1PPU8_9BACL</name>
<dbReference type="RefSeq" id="WP_165099639.1">
    <property type="nucleotide sequence ID" value="NZ_JAAKGU010000006.1"/>
</dbReference>
<sequence>MITKIILFLLGLVILTGCAAHGNQQIHVRTPTEQELERFLSTEGVKALAVKKYKDHAIILGDSSVYTLSMTADNEFQYIGSSWSGGPDRIDVTAVTQETPFIGIIIHRNDVLEQGNKMKITFADGKSVEEIMHHEKAYIVDHPLGKRTNSSKAIVEVFNDEGEMIYSSDINNH</sequence>
<gene>
    <name evidence="2" type="ORF">G5B47_15230</name>
</gene>
<dbReference type="EMBL" id="JAAKGU010000006">
    <property type="protein sequence ID" value="NGM83773.1"/>
    <property type="molecule type" value="Genomic_DNA"/>
</dbReference>
<evidence type="ECO:0000313" key="2">
    <source>
        <dbReference type="EMBL" id="NGM83773.1"/>
    </source>
</evidence>
<dbReference type="Proteomes" id="UP000480151">
    <property type="component" value="Unassembled WGS sequence"/>
</dbReference>
<dbReference type="PROSITE" id="PS51257">
    <property type="entry name" value="PROKAR_LIPOPROTEIN"/>
    <property type="match status" value="1"/>
</dbReference>
<accession>A0A6M1PPU8</accession>
<comment type="caution">
    <text evidence="2">The sequence shown here is derived from an EMBL/GenBank/DDBJ whole genome shotgun (WGS) entry which is preliminary data.</text>
</comment>